<keyword evidence="2" id="KW-0176">Collagen</keyword>
<feature type="region of interest" description="Disordered" evidence="1">
    <location>
        <begin position="85"/>
        <end position="125"/>
    </location>
</feature>
<dbReference type="EMBL" id="AJWZ01010440">
    <property type="protein sequence ID" value="EKC48438.1"/>
    <property type="molecule type" value="Genomic_DNA"/>
</dbReference>
<dbReference type="InterPro" id="IPR008983">
    <property type="entry name" value="Tumour_necrosis_fac-like_dom"/>
</dbReference>
<reference evidence="2" key="1">
    <citation type="journal article" date="2013" name="Environ. Microbiol.">
        <title>Microbiota from the distal guts of lean and obese adolescents exhibit partial functional redundancy besides clear differences in community structure.</title>
        <authorList>
            <person name="Ferrer M."/>
            <person name="Ruiz A."/>
            <person name="Lanza F."/>
            <person name="Haange S.B."/>
            <person name="Oberbach A."/>
            <person name="Till H."/>
            <person name="Bargiela R."/>
            <person name="Campoy C."/>
            <person name="Segura M.T."/>
            <person name="Richter M."/>
            <person name="von Bergen M."/>
            <person name="Seifert J."/>
            <person name="Suarez A."/>
        </authorList>
    </citation>
    <scope>NUCLEOTIDE SEQUENCE</scope>
</reference>
<dbReference type="Gene3D" id="1.20.5.320">
    <property type="entry name" value="6-Phosphogluconate Dehydrogenase, domain 3"/>
    <property type="match status" value="1"/>
</dbReference>
<gene>
    <name evidence="2" type="ORF">OBE_15176</name>
</gene>
<sequence>MSGCNCNDNYENIKRKLDEKNSKIKYCYIQGPKGEQGEPGKTGARGPQGPASISVGLTETVMPDSNASVENIGTAEDLILKFSIPKGNKGEKGDIGPQGEQGIKGEKGETGERGPAGPQGEQGPATIKVGKTETLESDKEAQVQNVGTTTDVILDFKIPKGEKGDTGDIGPRGLPGEIGRTEHIAIDETETLEPGEPAQVMDTFENWVHHLAFLIPKGEKGDTGDIGPIGPQGPPGTGFISSYGIRYSMTDTQLSVSQGTDTVIPLPEKGTALFTEYPDDNSIKIRETGVYLVSYLLCGAPNEECSITMSVRANGLLQPATNTTSEFQAQMINSISGSTIISLQSDDLVTLNAKASKTVNIKFNGSTNAMLSVIKIH</sequence>
<accession>K1RSN0</accession>
<dbReference type="PANTHER" id="PTHR24023:SF1082">
    <property type="entry name" value="COLLAGEN TRIPLE HELIX REPEAT"/>
    <property type="match status" value="1"/>
</dbReference>
<dbReference type="Gene3D" id="2.60.120.40">
    <property type="match status" value="1"/>
</dbReference>
<dbReference type="PANTHER" id="PTHR24023">
    <property type="entry name" value="COLLAGEN ALPHA"/>
    <property type="match status" value="1"/>
</dbReference>
<dbReference type="InterPro" id="IPR008160">
    <property type="entry name" value="Collagen"/>
</dbReference>
<comment type="caution">
    <text evidence="2">The sequence shown here is derived from an EMBL/GenBank/DDBJ whole genome shotgun (WGS) entry which is preliminary data.</text>
</comment>
<dbReference type="GO" id="GO:0005581">
    <property type="term" value="C:collagen trimer"/>
    <property type="evidence" value="ECO:0007669"/>
    <property type="project" value="UniProtKB-KW"/>
</dbReference>
<dbReference type="AlphaFoldDB" id="K1RSN0"/>
<feature type="compositionally biased region" description="Basic and acidic residues" evidence="1">
    <location>
        <begin position="103"/>
        <end position="112"/>
    </location>
</feature>
<dbReference type="GO" id="GO:0030020">
    <property type="term" value="F:extracellular matrix structural constituent conferring tensile strength"/>
    <property type="evidence" value="ECO:0007669"/>
    <property type="project" value="TreeGrafter"/>
</dbReference>
<dbReference type="GO" id="GO:0030198">
    <property type="term" value="P:extracellular matrix organization"/>
    <property type="evidence" value="ECO:0007669"/>
    <property type="project" value="TreeGrafter"/>
</dbReference>
<feature type="region of interest" description="Disordered" evidence="1">
    <location>
        <begin position="30"/>
        <end position="54"/>
    </location>
</feature>
<protein>
    <submittedName>
        <fullName evidence="2">Collagen triple helix repeat protein</fullName>
    </submittedName>
</protein>
<dbReference type="InterPro" id="IPR050149">
    <property type="entry name" value="Collagen_superfamily"/>
</dbReference>
<evidence type="ECO:0000313" key="2">
    <source>
        <dbReference type="EMBL" id="EKC48438.1"/>
    </source>
</evidence>
<dbReference type="GO" id="GO:0005615">
    <property type="term" value="C:extracellular space"/>
    <property type="evidence" value="ECO:0007669"/>
    <property type="project" value="TreeGrafter"/>
</dbReference>
<dbReference type="GO" id="GO:0031012">
    <property type="term" value="C:extracellular matrix"/>
    <property type="evidence" value="ECO:0007669"/>
    <property type="project" value="TreeGrafter"/>
</dbReference>
<evidence type="ECO:0000256" key="1">
    <source>
        <dbReference type="SAM" id="MobiDB-lite"/>
    </source>
</evidence>
<dbReference type="Pfam" id="PF01391">
    <property type="entry name" value="Collagen"/>
    <property type="match status" value="1"/>
</dbReference>
<name>K1RSN0_9ZZZZ</name>
<proteinExistence type="predicted"/>
<feature type="region of interest" description="Disordered" evidence="1">
    <location>
        <begin position="158"/>
        <end position="178"/>
    </location>
</feature>
<feature type="compositionally biased region" description="Low complexity" evidence="1">
    <location>
        <begin position="113"/>
        <end position="125"/>
    </location>
</feature>
<organism evidence="2">
    <name type="scientific">human gut metagenome</name>
    <dbReference type="NCBI Taxonomy" id="408170"/>
    <lineage>
        <taxon>unclassified sequences</taxon>
        <taxon>metagenomes</taxon>
        <taxon>organismal metagenomes</taxon>
    </lineage>
</organism>